<reference evidence="6" key="1">
    <citation type="journal article" date="2019" name="Int. J. Syst. Evol. Microbiol.">
        <title>The Global Catalogue of Microorganisms (GCM) 10K type strain sequencing project: providing services to taxonomists for standard genome sequencing and annotation.</title>
        <authorList>
            <consortium name="The Broad Institute Genomics Platform"/>
            <consortium name="The Broad Institute Genome Sequencing Center for Infectious Disease"/>
            <person name="Wu L."/>
            <person name="Ma J."/>
        </authorList>
    </citation>
    <scope>NUCLEOTIDE SEQUENCE [LARGE SCALE GENOMIC DNA]</scope>
    <source>
        <strain evidence="6">JCM 10425</strain>
    </source>
</reference>
<feature type="compositionally biased region" description="Polar residues" evidence="2">
    <location>
        <begin position="95"/>
        <end position="104"/>
    </location>
</feature>
<dbReference type="Gene3D" id="2.40.100.10">
    <property type="entry name" value="Cyclophilin-like"/>
    <property type="match status" value="1"/>
</dbReference>
<dbReference type="EMBL" id="BAAAGX010000033">
    <property type="protein sequence ID" value="GAA0273990.1"/>
    <property type="molecule type" value="Genomic_DNA"/>
</dbReference>
<gene>
    <name evidence="5" type="ORF">GCM10009539_71940</name>
</gene>
<dbReference type="InterPro" id="IPR002130">
    <property type="entry name" value="Cyclophilin-type_PPIase_dom"/>
</dbReference>
<dbReference type="PROSITE" id="PS50072">
    <property type="entry name" value="CSA_PPIASE_2"/>
    <property type="match status" value="1"/>
</dbReference>
<dbReference type="PANTHER" id="PTHR45625:SF3">
    <property type="entry name" value="PEPTIDYL-PROLYL CIS-TRANS ISOMERASE B-RELATED"/>
    <property type="match status" value="1"/>
</dbReference>
<dbReference type="Pfam" id="PF00160">
    <property type="entry name" value="Pro_isomerase"/>
    <property type="match status" value="1"/>
</dbReference>
<accession>A0ABP3EQI6</accession>
<protein>
    <submittedName>
        <fullName evidence="5">Peptidylprolyl isomerase</fullName>
    </submittedName>
</protein>
<evidence type="ECO:0000256" key="3">
    <source>
        <dbReference type="SAM" id="Phobius"/>
    </source>
</evidence>
<name>A0ABP3EQI6_9ACTN</name>
<feature type="region of interest" description="Disordered" evidence="2">
    <location>
        <begin position="244"/>
        <end position="274"/>
    </location>
</feature>
<organism evidence="5 6">
    <name type="scientific">Cryptosporangium japonicum</name>
    <dbReference type="NCBI Taxonomy" id="80872"/>
    <lineage>
        <taxon>Bacteria</taxon>
        <taxon>Bacillati</taxon>
        <taxon>Actinomycetota</taxon>
        <taxon>Actinomycetes</taxon>
        <taxon>Cryptosporangiales</taxon>
        <taxon>Cryptosporangiaceae</taxon>
        <taxon>Cryptosporangium</taxon>
    </lineage>
</organism>
<dbReference type="SUPFAM" id="SSF50891">
    <property type="entry name" value="Cyclophilin-like"/>
    <property type="match status" value="1"/>
</dbReference>
<feature type="region of interest" description="Disordered" evidence="2">
    <location>
        <begin position="60"/>
        <end position="104"/>
    </location>
</feature>
<feature type="compositionally biased region" description="Polar residues" evidence="2">
    <location>
        <begin position="262"/>
        <end position="274"/>
    </location>
</feature>
<sequence length="274" mass="28416">MPTKDRQRQLARAKLERQMARRAAAAKRRRQTQAAVGAGLALLLVVVGVGFLVANLSGDDDKKSSGTATEAASGPKCDYQKADSSTGQVKDVGTPPTTNVPETGTRTVTMATSIGEIDFTLDQAAAPCTSNSFAFLAGKKFYDKTSCHRLTTAGIFVLQCGDPFADGTGGPAYRYGTENLPTNQHPPYPAGTIAMAKSSEAISVGSQFFIVYKDIPDGSLGADYTVVGKVTKGLDLVAKAAEKGVTPADPSNPGDGKPKQAVTINTLTVSPAAG</sequence>
<keyword evidence="5" id="KW-0413">Isomerase</keyword>
<keyword evidence="3" id="KW-0812">Transmembrane</keyword>
<feature type="transmembrane region" description="Helical" evidence="3">
    <location>
        <begin position="34"/>
        <end position="54"/>
    </location>
</feature>
<dbReference type="InterPro" id="IPR044666">
    <property type="entry name" value="Cyclophilin_A-like"/>
</dbReference>
<evidence type="ECO:0000256" key="1">
    <source>
        <dbReference type="ARBA" id="ARBA00002388"/>
    </source>
</evidence>
<dbReference type="GO" id="GO:0016853">
    <property type="term" value="F:isomerase activity"/>
    <property type="evidence" value="ECO:0007669"/>
    <property type="project" value="UniProtKB-KW"/>
</dbReference>
<comment type="function">
    <text evidence="1">PPIases accelerate the folding of proteins. It catalyzes the cis-trans isomerization of proline imidic peptide bonds in oligopeptides.</text>
</comment>
<dbReference type="CDD" id="cd00317">
    <property type="entry name" value="cyclophilin"/>
    <property type="match status" value="1"/>
</dbReference>
<comment type="caution">
    <text evidence="5">The sequence shown here is derived from an EMBL/GenBank/DDBJ whole genome shotgun (WGS) entry which is preliminary data.</text>
</comment>
<dbReference type="PANTHER" id="PTHR45625">
    <property type="entry name" value="PEPTIDYL-PROLYL CIS-TRANS ISOMERASE-RELATED"/>
    <property type="match status" value="1"/>
</dbReference>
<evidence type="ECO:0000313" key="6">
    <source>
        <dbReference type="Proteomes" id="UP001500967"/>
    </source>
</evidence>
<evidence type="ECO:0000256" key="2">
    <source>
        <dbReference type="SAM" id="MobiDB-lite"/>
    </source>
</evidence>
<evidence type="ECO:0000313" key="5">
    <source>
        <dbReference type="EMBL" id="GAA0273990.1"/>
    </source>
</evidence>
<dbReference type="InterPro" id="IPR029000">
    <property type="entry name" value="Cyclophilin-like_dom_sf"/>
</dbReference>
<feature type="domain" description="PPIase cyclophilin-type" evidence="4">
    <location>
        <begin position="112"/>
        <end position="269"/>
    </location>
</feature>
<proteinExistence type="predicted"/>
<keyword evidence="3" id="KW-1133">Transmembrane helix</keyword>
<dbReference type="RefSeq" id="WP_344653407.1">
    <property type="nucleotide sequence ID" value="NZ_BAAAGX010000033.1"/>
</dbReference>
<keyword evidence="3" id="KW-0472">Membrane</keyword>
<keyword evidence="6" id="KW-1185">Reference proteome</keyword>
<dbReference type="Proteomes" id="UP001500967">
    <property type="component" value="Unassembled WGS sequence"/>
</dbReference>
<evidence type="ECO:0000259" key="4">
    <source>
        <dbReference type="PROSITE" id="PS50072"/>
    </source>
</evidence>